<dbReference type="Pfam" id="PF03972">
    <property type="entry name" value="MmgE_PrpD_N"/>
    <property type="match status" value="1"/>
</dbReference>
<name>A0A2N7WP79_9BURK</name>
<dbReference type="PANTHER" id="PTHR16943">
    <property type="entry name" value="2-METHYLCITRATE DEHYDRATASE-RELATED"/>
    <property type="match status" value="1"/>
</dbReference>
<keyword evidence="5" id="KW-1185">Reference proteome</keyword>
<organism evidence="4 5">
    <name type="scientific">Trinickia symbiotica</name>
    <dbReference type="NCBI Taxonomy" id="863227"/>
    <lineage>
        <taxon>Bacteria</taxon>
        <taxon>Pseudomonadati</taxon>
        <taxon>Pseudomonadota</taxon>
        <taxon>Betaproteobacteria</taxon>
        <taxon>Burkholderiales</taxon>
        <taxon>Burkholderiaceae</taxon>
        <taxon>Trinickia</taxon>
    </lineage>
</organism>
<dbReference type="AlphaFoldDB" id="A0A2N7WP79"/>
<accession>A0A2N7WP79</accession>
<dbReference type="Gene3D" id="1.10.4100.10">
    <property type="entry name" value="2-methylcitrate dehydratase PrpD"/>
    <property type="match status" value="1"/>
</dbReference>
<dbReference type="GO" id="GO:0016829">
    <property type="term" value="F:lyase activity"/>
    <property type="evidence" value="ECO:0007669"/>
    <property type="project" value="InterPro"/>
</dbReference>
<dbReference type="InterPro" id="IPR036148">
    <property type="entry name" value="MmgE/PrpD_sf"/>
</dbReference>
<evidence type="ECO:0000259" key="3">
    <source>
        <dbReference type="Pfam" id="PF19305"/>
    </source>
</evidence>
<comment type="similarity">
    <text evidence="1">Belongs to the PrpD family.</text>
</comment>
<dbReference type="InterPro" id="IPR045336">
    <property type="entry name" value="MmgE_PrpD_N"/>
</dbReference>
<sequence>MTPELEANVKLSVTTILARFIATARETELPKEAICAARRHLLDGVGVMIGGSAESSARVSQGYVSEYESSQSCTVLGTDILAAAPLAALANGTAAHALEFEDGHDMAGLHPSVCVIPAAFAAAERANATLGELLTAIVVGYEVACRLTRCCRSRRNWALEPSWHFTTLCGIFGAVSAAAVIDKLSADDVEQSLGLATSFAAGHLLAEQDGTGSKFLQAGWGAQAGVSAVDLVKRGMSAPRGALDRPAGFLPLYVRDFTLESLVDDLGTRYEIIGASIKPYPTCRFTHGVIDAVLSLRSQSEINRSDISRIDIGLPKLSYARVVDPVESRRRPQNIIAARFSAPYVAALAWLRGAVSLDDFLVHFPDTEVLTLAERVFCHVDESLPDTLYAAEVVVRGSDSEFRRLVSHPLGSPEHPLSHSALLTKFCMCASRGLGLGKDDVKIHGLAEIIRSADKAFPVRALTARATRSRANEPYQNDA</sequence>
<comment type="caution">
    <text evidence="4">The sequence shown here is derived from an EMBL/GenBank/DDBJ whole genome shotgun (WGS) entry which is preliminary data.</text>
</comment>
<dbReference type="Pfam" id="PF19305">
    <property type="entry name" value="MmgE_PrpD_C"/>
    <property type="match status" value="1"/>
</dbReference>
<dbReference type="InterPro" id="IPR042183">
    <property type="entry name" value="MmgE/PrpD_sf_1"/>
</dbReference>
<protein>
    <recommendedName>
        <fullName evidence="6">MmgE/PrpD family protein</fullName>
    </recommendedName>
</protein>
<feature type="domain" description="MmgE/PrpD N-terminal" evidence="2">
    <location>
        <begin position="17"/>
        <end position="259"/>
    </location>
</feature>
<dbReference type="PANTHER" id="PTHR16943:SF8">
    <property type="entry name" value="2-METHYLCITRATE DEHYDRATASE"/>
    <property type="match status" value="1"/>
</dbReference>
<evidence type="ECO:0008006" key="6">
    <source>
        <dbReference type="Google" id="ProtNLM"/>
    </source>
</evidence>
<dbReference type="RefSeq" id="WP_104489614.1">
    <property type="nucleotide sequence ID" value="NZ_PNYC01000027.1"/>
</dbReference>
<evidence type="ECO:0000259" key="2">
    <source>
        <dbReference type="Pfam" id="PF03972"/>
    </source>
</evidence>
<evidence type="ECO:0000256" key="1">
    <source>
        <dbReference type="ARBA" id="ARBA00006174"/>
    </source>
</evidence>
<dbReference type="InterPro" id="IPR045337">
    <property type="entry name" value="MmgE_PrpD_C"/>
</dbReference>
<gene>
    <name evidence="4" type="ORF">C0Z20_28755</name>
</gene>
<dbReference type="Gene3D" id="3.30.1330.120">
    <property type="entry name" value="2-methylcitrate dehydratase PrpD"/>
    <property type="match status" value="1"/>
</dbReference>
<dbReference type="Proteomes" id="UP000235777">
    <property type="component" value="Unassembled WGS sequence"/>
</dbReference>
<dbReference type="SUPFAM" id="SSF103378">
    <property type="entry name" value="2-methylcitrate dehydratase PrpD"/>
    <property type="match status" value="1"/>
</dbReference>
<dbReference type="EMBL" id="PNYC01000027">
    <property type="protein sequence ID" value="PMS31209.1"/>
    <property type="molecule type" value="Genomic_DNA"/>
</dbReference>
<evidence type="ECO:0000313" key="5">
    <source>
        <dbReference type="Proteomes" id="UP000235777"/>
    </source>
</evidence>
<dbReference type="InterPro" id="IPR042188">
    <property type="entry name" value="MmgE/PrpD_sf_2"/>
</dbReference>
<dbReference type="InterPro" id="IPR005656">
    <property type="entry name" value="MmgE_PrpD"/>
</dbReference>
<feature type="domain" description="MmgE/PrpD C-terminal" evidence="3">
    <location>
        <begin position="280"/>
        <end position="435"/>
    </location>
</feature>
<evidence type="ECO:0000313" key="4">
    <source>
        <dbReference type="EMBL" id="PMS31209.1"/>
    </source>
</evidence>
<proteinExistence type="inferred from homology"/>
<reference evidence="4 5" key="1">
    <citation type="submission" date="2018-01" db="EMBL/GenBank/DDBJ databases">
        <title>Whole genome analyses suggest that Burkholderia sensu lato contains two further novel genera in the rhizoxinica-symbiotica group Mycetohabitans gen. nov., and Trinickia gen. nov.: implications for the evolution of diazotrophy and nodulation in the Burkholderiaceae.</title>
        <authorList>
            <person name="Estrada-de los Santos P."/>
            <person name="Palmer M."/>
            <person name="Chavez-Ramirez B."/>
            <person name="Beukes C."/>
            <person name="Steenkamp E.T."/>
            <person name="Hirsch A.M."/>
            <person name="Manyaka P."/>
            <person name="Maluk M."/>
            <person name="Lafos M."/>
            <person name="Crook M."/>
            <person name="Gross E."/>
            <person name="Simon M.F."/>
            <person name="Bueno dos Reis Junior F."/>
            <person name="Poole P.S."/>
            <person name="Venter S.N."/>
            <person name="James E.K."/>
        </authorList>
    </citation>
    <scope>NUCLEOTIDE SEQUENCE [LARGE SCALE GENOMIC DNA]</scope>
    <source>
        <strain evidence="4 5">JPY 581</strain>
    </source>
</reference>